<dbReference type="EMBL" id="HBIJ01016550">
    <property type="protein sequence ID" value="CAE0370272.1"/>
    <property type="molecule type" value="Transcribed_RNA"/>
</dbReference>
<reference evidence="5" key="1">
    <citation type="submission" date="2021-01" db="EMBL/GenBank/DDBJ databases">
        <authorList>
            <person name="Corre E."/>
            <person name="Pelletier E."/>
            <person name="Niang G."/>
            <person name="Scheremetjew M."/>
            <person name="Finn R."/>
            <person name="Kale V."/>
            <person name="Holt S."/>
            <person name="Cochrane G."/>
            <person name="Meng A."/>
            <person name="Brown T."/>
            <person name="Cohen L."/>
        </authorList>
    </citation>
    <scope>NUCLEOTIDE SEQUENCE</scope>
    <source>
        <strain evidence="5">CCMP1510</strain>
    </source>
</reference>
<evidence type="ECO:0000256" key="1">
    <source>
        <dbReference type="ARBA" id="ARBA00006625"/>
    </source>
</evidence>
<evidence type="ECO:0000259" key="4">
    <source>
        <dbReference type="Pfam" id="PF02275"/>
    </source>
</evidence>
<sequence length="349" mass="38655">MLLILACSLFTFVAGCSNFIMENDPYMISVRTMDLGFGAFDFMVVKKGKTGNLYGYVSTVFGLPKIPLKRFVAGGLSEAGLTCDQQTLLNSSYPSTAELTADRIVSTDSFCGEVLANYSNVTQLKVALESNALAIAAGLVTETHFVVRDNNGESLIIESPIDGTTGAGILSLYIDKNDHGTTGYGIFTNEPPFPWHLQYVQQYKWMNSLERSAAPWPGTWYPHHRFLRIHLIKSAMSKPASYEIAIAQAIHVLNSITVPMGNQYGTESGKGEGAGDHTLYATIYDRLNLILYFRTERNQNFQKIDLPSLLQRAESLHSRETLTMPIVSNDYSTFPFYNDVTSAFDTTLL</sequence>
<name>A0A7S3NMN0_9STRA</name>
<dbReference type="Pfam" id="PF02275">
    <property type="entry name" value="CBAH"/>
    <property type="match status" value="1"/>
</dbReference>
<comment type="similarity">
    <text evidence="1">Belongs to the peptidase C59 family.</text>
</comment>
<keyword evidence="3" id="KW-0732">Signal</keyword>
<accession>A0A7S3NMN0</accession>
<organism evidence="5">
    <name type="scientific">Aureoumbra lagunensis</name>
    <dbReference type="NCBI Taxonomy" id="44058"/>
    <lineage>
        <taxon>Eukaryota</taxon>
        <taxon>Sar</taxon>
        <taxon>Stramenopiles</taxon>
        <taxon>Ochrophyta</taxon>
        <taxon>Pelagophyceae</taxon>
        <taxon>Pelagomonadales</taxon>
        <taxon>Aureoumbra</taxon>
    </lineage>
</organism>
<dbReference type="InterPro" id="IPR052193">
    <property type="entry name" value="Peptidase_C59"/>
</dbReference>
<gene>
    <name evidence="5" type="ORF">ALAG00032_LOCUS11036</name>
</gene>
<dbReference type="AlphaFoldDB" id="A0A7S3NMN0"/>
<dbReference type="InterPro" id="IPR029055">
    <property type="entry name" value="Ntn_hydrolases_N"/>
</dbReference>
<dbReference type="SUPFAM" id="SSF56235">
    <property type="entry name" value="N-terminal nucleophile aminohydrolases (Ntn hydrolases)"/>
    <property type="match status" value="1"/>
</dbReference>
<dbReference type="PANTHER" id="PTHR35527">
    <property type="entry name" value="CHOLOYLGLYCINE HYDROLASE"/>
    <property type="match status" value="1"/>
</dbReference>
<dbReference type="PANTHER" id="PTHR35527:SF2">
    <property type="entry name" value="HYDROLASE"/>
    <property type="match status" value="1"/>
</dbReference>
<keyword evidence="2" id="KW-0378">Hydrolase</keyword>
<evidence type="ECO:0000256" key="3">
    <source>
        <dbReference type="SAM" id="SignalP"/>
    </source>
</evidence>
<evidence type="ECO:0000313" key="5">
    <source>
        <dbReference type="EMBL" id="CAE0370272.1"/>
    </source>
</evidence>
<feature type="signal peptide" evidence="3">
    <location>
        <begin position="1"/>
        <end position="15"/>
    </location>
</feature>
<feature type="chain" id="PRO_5030521264" description="Choloylglycine hydrolase/NAAA C-terminal domain-containing protein" evidence="3">
    <location>
        <begin position="16"/>
        <end position="349"/>
    </location>
</feature>
<proteinExistence type="inferred from homology"/>
<dbReference type="InterPro" id="IPR029132">
    <property type="entry name" value="CBAH/NAAA_C"/>
</dbReference>
<dbReference type="GO" id="GO:0016787">
    <property type="term" value="F:hydrolase activity"/>
    <property type="evidence" value="ECO:0007669"/>
    <property type="project" value="UniProtKB-KW"/>
</dbReference>
<feature type="domain" description="Choloylglycine hydrolase/NAAA C-terminal" evidence="4">
    <location>
        <begin position="49"/>
        <end position="307"/>
    </location>
</feature>
<evidence type="ECO:0000256" key="2">
    <source>
        <dbReference type="ARBA" id="ARBA00022801"/>
    </source>
</evidence>
<protein>
    <recommendedName>
        <fullName evidence="4">Choloylglycine hydrolase/NAAA C-terminal domain-containing protein</fullName>
    </recommendedName>
</protein>
<dbReference type="Gene3D" id="3.60.60.10">
    <property type="entry name" value="Penicillin V Acylase, Chain A"/>
    <property type="match status" value="1"/>
</dbReference>